<comment type="caution">
    <text evidence="4">The sequence shown here is derived from an EMBL/GenBank/DDBJ whole genome shotgun (WGS) entry which is preliminary data.</text>
</comment>
<feature type="domain" description="YrhK" evidence="3">
    <location>
        <begin position="16"/>
        <end position="72"/>
    </location>
</feature>
<reference evidence="4" key="1">
    <citation type="submission" date="2021-03" db="EMBL/GenBank/DDBJ databases">
        <title>Roseibium sp. CAU 1637 isolated from Incheon.</title>
        <authorList>
            <person name="Kim W."/>
        </authorList>
    </citation>
    <scope>NUCLEOTIDE SEQUENCE</scope>
    <source>
        <strain evidence="4">CAU 1637</strain>
    </source>
</reference>
<name>A0A939EMU7_9HYPH</name>
<dbReference type="RefSeq" id="WP_206939799.1">
    <property type="nucleotide sequence ID" value="NZ_JAFLNF010000003.1"/>
</dbReference>
<evidence type="ECO:0000256" key="2">
    <source>
        <dbReference type="SAM" id="Phobius"/>
    </source>
</evidence>
<feature type="compositionally biased region" description="Basic and acidic residues" evidence="1">
    <location>
        <begin position="78"/>
        <end position="100"/>
    </location>
</feature>
<sequence>MTLAKKWLPLKIFLRDYGWIHLGLGLIGNGTFFIGSILFLPSLEPYKTLGVWLFILGSFLMLVGSVGRFLVDLFKREERSRTERAEENQWRSSRFSEDRSHRGHSAVF</sequence>
<organism evidence="4 5">
    <name type="scientific">Roseibium limicola</name>
    <dbReference type="NCBI Taxonomy" id="2816037"/>
    <lineage>
        <taxon>Bacteria</taxon>
        <taxon>Pseudomonadati</taxon>
        <taxon>Pseudomonadota</taxon>
        <taxon>Alphaproteobacteria</taxon>
        <taxon>Hyphomicrobiales</taxon>
        <taxon>Stappiaceae</taxon>
        <taxon>Roseibium</taxon>
    </lineage>
</organism>
<evidence type="ECO:0000256" key="1">
    <source>
        <dbReference type="SAM" id="MobiDB-lite"/>
    </source>
</evidence>
<accession>A0A939EMU7</accession>
<evidence type="ECO:0000313" key="4">
    <source>
        <dbReference type="EMBL" id="MBO0345328.1"/>
    </source>
</evidence>
<gene>
    <name evidence="4" type="ORF">J0X15_08860</name>
</gene>
<protein>
    <submittedName>
        <fullName evidence="4">YrhK family protein</fullName>
    </submittedName>
</protein>
<dbReference type="Pfam" id="PF14145">
    <property type="entry name" value="YrhK"/>
    <property type="match status" value="1"/>
</dbReference>
<feature type="transmembrane region" description="Helical" evidence="2">
    <location>
        <begin position="49"/>
        <end position="71"/>
    </location>
</feature>
<dbReference type="Proteomes" id="UP000664779">
    <property type="component" value="Unassembled WGS sequence"/>
</dbReference>
<evidence type="ECO:0000313" key="5">
    <source>
        <dbReference type="Proteomes" id="UP000664779"/>
    </source>
</evidence>
<feature type="transmembrane region" description="Helical" evidence="2">
    <location>
        <begin position="20"/>
        <end position="43"/>
    </location>
</feature>
<keyword evidence="2" id="KW-1133">Transmembrane helix</keyword>
<keyword evidence="5" id="KW-1185">Reference proteome</keyword>
<feature type="region of interest" description="Disordered" evidence="1">
    <location>
        <begin position="78"/>
        <end position="108"/>
    </location>
</feature>
<keyword evidence="2" id="KW-0812">Transmembrane</keyword>
<evidence type="ECO:0000259" key="3">
    <source>
        <dbReference type="Pfam" id="PF14145"/>
    </source>
</evidence>
<dbReference type="InterPro" id="IPR025424">
    <property type="entry name" value="YrhK_domain"/>
</dbReference>
<proteinExistence type="predicted"/>
<dbReference type="AlphaFoldDB" id="A0A939EMU7"/>
<dbReference type="EMBL" id="JAFLNF010000003">
    <property type="protein sequence ID" value="MBO0345328.1"/>
    <property type="molecule type" value="Genomic_DNA"/>
</dbReference>
<keyword evidence="2" id="KW-0472">Membrane</keyword>